<dbReference type="Proteomes" id="UP000005239">
    <property type="component" value="Unassembled WGS sequence"/>
</dbReference>
<dbReference type="GO" id="GO:0015078">
    <property type="term" value="F:proton transmembrane transporter activity"/>
    <property type="evidence" value="ECO:0007669"/>
    <property type="project" value="InterPro"/>
</dbReference>
<evidence type="ECO:0000256" key="3">
    <source>
        <dbReference type="ARBA" id="ARBA00022448"/>
    </source>
</evidence>
<dbReference type="OMA" id="CWHKELK"/>
<keyword evidence="6" id="KW-0406">Ion transport</keyword>
<protein>
    <submittedName>
        <fullName evidence="10">Asg-2</fullName>
    </submittedName>
</protein>
<proteinExistence type="inferred from homology"/>
<evidence type="ECO:0000256" key="2">
    <source>
        <dbReference type="ARBA" id="ARBA00005699"/>
    </source>
</evidence>
<comment type="similarity">
    <text evidence="2">Belongs to the ATPase g subunit family.</text>
</comment>
<dbReference type="OrthoDB" id="437at2759"/>
<reference evidence="11" key="1">
    <citation type="journal article" date="2008" name="Nat. Genet.">
        <title>The Pristionchus pacificus genome provides a unique perspective on nematode lifestyle and parasitism.</title>
        <authorList>
            <person name="Dieterich C."/>
            <person name="Clifton S.W."/>
            <person name="Schuster L.N."/>
            <person name="Chinwalla A."/>
            <person name="Delehaunty K."/>
            <person name="Dinkelacker I."/>
            <person name="Fulton L."/>
            <person name="Fulton R."/>
            <person name="Godfrey J."/>
            <person name="Minx P."/>
            <person name="Mitreva M."/>
            <person name="Roeseler W."/>
            <person name="Tian H."/>
            <person name="Witte H."/>
            <person name="Yang S.P."/>
            <person name="Wilson R.K."/>
            <person name="Sommer R.J."/>
        </authorList>
    </citation>
    <scope>NUCLEOTIDE SEQUENCE [LARGE SCALE GENOMIC DNA]</scope>
    <source>
        <strain evidence="11">PS312</strain>
    </source>
</reference>
<dbReference type="PANTHER" id="PTHR12386">
    <property type="entry name" value="ATP SYNTHASE SUBUNIT"/>
    <property type="match status" value="1"/>
</dbReference>
<evidence type="ECO:0000256" key="1">
    <source>
        <dbReference type="ARBA" id="ARBA00004325"/>
    </source>
</evidence>
<reference evidence="10" key="2">
    <citation type="submission" date="2022-06" db="UniProtKB">
        <authorList>
            <consortium name="EnsemblMetazoa"/>
        </authorList>
    </citation>
    <scope>IDENTIFICATION</scope>
    <source>
        <strain evidence="10">PS312</strain>
    </source>
</reference>
<dbReference type="EnsemblMetazoa" id="PPA18772.1">
    <property type="protein sequence ID" value="PPA18772.1"/>
    <property type="gene ID" value="WBGene00108326"/>
</dbReference>
<dbReference type="InterPro" id="IPR006808">
    <property type="entry name" value="ATP_synth_F0_gsu_mt"/>
</dbReference>
<keyword evidence="7" id="KW-0496">Mitochondrion</keyword>
<keyword evidence="8" id="KW-0472">Membrane</keyword>
<accession>A0A8R1UFY3</accession>
<dbReference type="GO" id="GO:0015986">
    <property type="term" value="P:proton motive force-driven ATP synthesis"/>
    <property type="evidence" value="ECO:0000318"/>
    <property type="project" value="GO_Central"/>
</dbReference>
<dbReference type="Pfam" id="PF04718">
    <property type="entry name" value="ATP-synt_G"/>
    <property type="match status" value="1"/>
</dbReference>
<evidence type="ECO:0000313" key="10">
    <source>
        <dbReference type="EnsemblMetazoa" id="PPA18772.1"/>
    </source>
</evidence>
<sequence length="131" mass="15025">MATRKMNMFEKIANMTGVLYRHQAAQWPRRAQLLKGVFKNELAPPSQAQWPAVKADFNKVIQTIQSGQYKNLTVKEAMVYSAVALEVVFWFFVGEMIGRRYIFGYLVPSDYVSCETKKLAKNQIPEDKTAL</sequence>
<accession>A0A454XMT6</accession>
<keyword evidence="11" id="KW-1185">Reference proteome</keyword>
<evidence type="ECO:0000256" key="8">
    <source>
        <dbReference type="ARBA" id="ARBA00023136"/>
    </source>
</evidence>
<evidence type="ECO:0000256" key="9">
    <source>
        <dbReference type="ARBA" id="ARBA00023310"/>
    </source>
</evidence>
<keyword evidence="3" id="KW-0813">Transport</keyword>
<organism evidence="10 11">
    <name type="scientific">Pristionchus pacificus</name>
    <name type="common">Parasitic nematode worm</name>
    <dbReference type="NCBI Taxonomy" id="54126"/>
    <lineage>
        <taxon>Eukaryota</taxon>
        <taxon>Metazoa</taxon>
        <taxon>Ecdysozoa</taxon>
        <taxon>Nematoda</taxon>
        <taxon>Chromadorea</taxon>
        <taxon>Rhabditida</taxon>
        <taxon>Rhabditina</taxon>
        <taxon>Diplogasteromorpha</taxon>
        <taxon>Diplogasteroidea</taxon>
        <taxon>Neodiplogasteridae</taxon>
        <taxon>Pristionchus</taxon>
    </lineage>
</organism>
<keyword evidence="9" id="KW-0066">ATP synthesis</keyword>
<evidence type="ECO:0000313" key="11">
    <source>
        <dbReference type="Proteomes" id="UP000005239"/>
    </source>
</evidence>
<dbReference type="AlphaFoldDB" id="A0A454XMT6"/>
<comment type="subcellular location">
    <subcellularLocation>
        <location evidence="1">Mitochondrion membrane</location>
    </subcellularLocation>
</comment>
<keyword evidence="4" id="KW-0138">CF(0)</keyword>
<keyword evidence="5" id="KW-0375">Hydrogen ion transport</keyword>
<evidence type="ECO:0000256" key="6">
    <source>
        <dbReference type="ARBA" id="ARBA00023065"/>
    </source>
</evidence>
<evidence type="ECO:0000256" key="5">
    <source>
        <dbReference type="ARBA" id="ARBA00022781"/>
    </source>
</evidence>
<dbReference type="GO" id="GO:0045259">
    <property type="term" value="C:proton-transporting ATP synthase complex"/>
    <property type="evidence" value="ECO:0007669"/>
    <property type="project" value="UniProtKB-KW"/>
</dbReference>
<dbReference type="GO" id="GO:0031966">
    <property type="term" value="C:mitochondrial membrane"/>
    <property type="evidence" value="ECO:0007669"/>
    <property type="project" value="UniProtKB-SubCell"/>
</dbReference>
<gene>
    <name evidence="10" type="primary">WBGene00108326</name>
</gene>
<name>A0A454XMT6_PRIPA</name>
<evidence type="ECO:0000256" key="7">
    <source>
        <dbReference type="ARBA" id="ARBA00023128"/>
    </source>
</evidence>
<evidence type="ECO:0000256" key="4">
    <source>
        <dbReference type="ARBA" id="ARBA00022547"/>
    </source>
</evidence>